<organism evidence="2 3">
    <name type="scientific">Streptomyces huasconensis</name>
    <dbReference type="NCBI Taxonomy" id="1854574"/>
    <lineage>
        <taxon>Bacteria</taxon>
        <taxon>Bacillati</taxon>
        <taxon>Actinomycetota</taxon>
        <taxon>Actinomycetes</taxon>
        <taxon>Kitasatosporales</taxon>
        <taxon>Streptomycetaceae</taxon>
        <taxon>Streptomyces</taxon>
    </lineage>
</organism>
<reference evidence="2 3" key="1">
    <citation type="submission" date="2024-06" db="EMBL/GenBank/DDBJ databases">
        <title>The Natural Products Discovery Center: Release of the First 8490 Sequenced Strains for Exploring Actinobacteria Biosynthetic Diversity.</title>
        <authorList>
            <person name="Kalkreuter E."/>
            <person name="Kautsar S.A."/>
            <person name="Yang D."/>
            <person name="Bader C.D."/>
            <person name="Teijaro C.N."/>
            <person name="Fluegel L."/>
            <person name="Davis C.M."/>
            <person name="Simpson J.R."/>
            <person name="Lauterbach L."/>
            <person name="Steele A.D."/>
            <person name="Gui C."/>
            <person name="Meng S."/>
            <person name="Li G."/>
            <person name="Viehrig K."/>
            <person name="Ye F."/>
            <person name="Su P."/>
            <person name="Kiefer A.F."/>
            <person name="Nichols A."/>
            <person name="Cepeda A.J."/>
            <person name="Yan W."/>
            <person name="Fan B."/>
            <person name="Jiang Y."/>
            <person name="Adhikari A."/>
            <person name="Zheng C.-J."/>
            <person name="Schuster L."/>
            <person name="Cowan T.M."/>
            <person name="Smanski M.J."/>
            <person name="Chevrette M.G."/>
            <person name="De Carvalho L.P.S."/>
            <person name="Shen B."/>
        </authorList>
    </citation>
    <scope>NUCLEOTIDE SEQUENCE [LARGE SCALE GENOMIC DNA]</scope>
    <source>
        <strain evidence="2 3">NPDC047833</strain>
    </source>
</reference>
<keyword evidence="1" id="KW-0812">Transmembrane</keyword>
<evidence type="ECO:0000313" key="2">
    <source>
        <dbReference type="EMBL" id="MEW2361795.1"/>
    </source>
</evidence>
<comment type="caution">
    <text evidence="2">The sequence shown here is derived from an EMBL/GenBank/DDBJ whole genome shotgun (WGS) entry which is preliminary data.</text>
</comment>
<dbReference type="Pfam" id="PF14373">
    <property type="entry name" value="Imm_superinfect"/>
    <property type="match status" value="1"/>
</dbReference>
<proteinExistence type="predicted"/>
<accession>A0ABV3LR12</accession>
<keyword evidence="1" id="KW-0472">Membrane</keyword>
<name>A0ABV3LR12_9ACTN</name>
<dbReference type="RefSeq" id="WP_359775653.1">
    <property type="nucleotide sequence ID" value="NZ_JBEYRR010000002.1"/>
</dbReference>
<evidence type="ECO:0000313" key="3">
    <source>
        <dbReference type="Proteomes" id="UP001553843"/>
    </source>
</evidence>
<feature type="transmembrane region" description="Helical" evidence="1">
    <location>
        <begin position="39"/>
        <end position="62"/>
    </location>
</feature>
<keyword evidence="1" id="KW-1133">Transmembrane helix</keyword>
<protein>
    <submittedName>
        <fullName evidence="2">Superinfection immunity protein</fullName>
    </submittedName>
</protein>
<sequence length="78" mass="8502">MFGIDWLDGPIAIAVGVLFLAFYLLPSLIAYNRDAPHRFLVLLINLFFGASVLGWLIALYLATRKAESPRPQSAAAPG</sequence>
<keyword evidence="3" id="KW-1185">Reference proteome</keyword>
<dbReference type="InterPro" id="IPR016410">
    <property type="entry name" value="Phage_imm"/>
</dbReference>
<feature type="transmembrane region" description="Helical" evidence="1">
    <location>
        <begin position="12"/>
        <end position="32"/>
    </location>
</feature>
<dbReference type="EMBL" id="JBEYRS010000002">
    <property type="protein sequence ID" value="MEW2361795.1"/>
    <property type="molecule type" value="Genomic_DNA"/>
</dbReference>
<gene>
    <name evidence="2" type="ORF">AB0887_07450</name>
</gene>
<evidence type="ECO:0000256" key="1">
    <source>
        <dbReference type="SAM" id="Phobius"/>
    </source>
</evidence>
<dbReference type="Proteomes" id="UP001553843">
    <property type="component" value="Unassembled WGS sequence"/>
</dbReference>